<reference evidence="3" key="1">
    <citation type="journal article" date="2019" name="Int. J. Syst. Evol. Microbiol.">
        <title>The Global Catalogue of Microorganisms (GCM) 10K type strain sequencing project: providing services to taxonomists for standard genome sequencing and annotation.</title>
        <authorList>
            <consortium name="The Broad Institute Genomics Platform"/>
            <consortium name="The Broad Institute Genome Sequencing Center for Infectious Disease"/>
            <person name="Wu L."/>
            <person name="Ma J."/>
        </authorList>
    </citation>
    <scope>NUCLEOTIDE SEQUENCE [LARGE SCALE GENOMIC DNA]</scope>
    <source>
        <strain evidence="3">KCTC 42739</strain>
    </source>
</reference>
<dbReference type="InterPro" id="IPR036737">
    <property type="entry name" value="OmpA-like_sf"/>
</dbReference>
<gene>
    <name evidence="2" type="ORF">ACFONA_01875</name>
</gene>
<keyword evidence="3" id="KW-1185">Reference proteome</keyword>
<keyword evidence="2" id="KW-0969">Cilium</keyword>
<keyword evidence="1" id="KW-1133">Transmembrane helix</keyword>
<keyword evidence="2" id="KW-0282">Flagellum</keyword>
<comment type="caution">
    <text evidence="2">The sequence shown here is derived from an EMBL/GenBank/DDBJ whole genome shotgun (WGS) entry which is preliminary data.</text>
</comment>
<dbReference type="RefSeq" id="WP_261293701.1">
    <property type="nucleotide sequence ID" value="NZ_JANQBK010000004.1"/>
</dbReference>
<evidence type="ECO:0000313" key="3">
    <source>
        <dbReference type="Proteomes" id="UP001595713"/>
    </source>
</evidence>
<sequence length="182" mass="18175">MTLDDFPEDAPGRPAWLMTLADLALLLVGFFVFVQATTLDKQALAKGIRDGFGAPARIAEPMAVGAAAMLNFAPGTAALPASPAGLIAWAREAARDPRVTLKISGSADGSAADVDAATGSGAVLAADRARAVAAALATAHVAPGRLTITNAAAGRRAVVVTLGFAGNALPPGNQTLPLPEGN</sequence>
<dbReference type="Proteomes" id="UP001595713">
    <property type="component" value="Unassembled WGS sequence"/>
</dbReference>
<name>A0ABV7SSC4_9SPHN</name>
<dbReference type="SUPFAM" id="SSF103088">
    <property type="entry name" value="OmpA-like"/>
    <property type="match status" value="1"/>
</dbReference>
<protein>
    <submittedName>
        <fullName evidence="2">Flagellar motor protein MotB</fullName>
    </submittedName>
</protein>
<evidence type="ECO:0000313" key="2">
    <source>
        <dbReference type="EMBL" id="MFC3578899.1"/>
    </source>
</evidence>
<keyword evidence="1" id="KW-0472">Membrane</keyword>
<evidence type="ECO:0000256" key="1">
    <source>
        <dbReference type="SAM" id="Phobius"/>
    </source>
</evidence>
<keyword evidence="2" id="KW-0966">Cell projection</keyword>
<keyword evidence="1" id="KW-0812">Transmembrane</keyword>
<dbReference type="EMBL" id="JBHRXP010000001">
    <property type="protein sequence ID" value="MFC3578899.1"/>
    <property type="molecule type" value="Genomic_DNA"/>
</dbReference>
<feature type="transmembrane region" description="Helical" evidence="1">
    <location>
        <begin position="15"/>
        <end position="34"/>
    </location>
</feature>
<accession>A0ABV7SSC4</accession>
<organism evidence="2 3">
    <name type="scientific">Sphingomonas hylomeconis</name>
    <dbReference type="NCBI Taxonomy" id="1395958"/>
    <lineage>
        <taxon>Bacteria</taxon>
        <taxon>Pseudomonadati</taxon>
        <taxon>Pseudomonadota</taxon>
        <taxon>Alphaproteobacteria</taxon>
        <taxon>Sphingomonadales</taxon>
        <taxon>Sphingomonadaceae</taxon>
        <taxon>Sphingomonas</taxon>
    </lineage>
</organism>
<dbReference type="Gene3D" id="3.30.1330.60">
    <property type="entry name" value="OmpA-like domain"/>
    <property type="match status" value="1"/>
</dbReference>
<proteinExistence type="predicted"/>